<reference evidence="4 5" key="1">
    <citation type="submission" date="2020-08" db="EMBL/GenBank/DDBJ databases">
        <title>Sphingobacterium sp. DN00404 isolated from aquaculture water.</title>
        <authorList>
            <person name="Zhang M."/>
        </authorList>
    </citation>
    <scope>NUCLEOTIDE SEQUENCE [LARGE SCALE GENOMIC DNA]</scope>
    <source>
        <strain evidence="4 5">KCTC 32294</strain>
    </source>
</reference>
<dbReference type="PANTHER" id="PTHR30273:SF2">
    <property type="entry name" value="PROTEIN FECR"/>
    <property type="match status" value="1"/>
</dbReference>
<dbReference type="RefSeq" id="WP_190308739.1">
    <property type="nucleotide sequence ID" value="NZ_JACNYK010000002.1"/>
</dbReference>
<proteinExistence type="predicted"/>
<dbReference type="PANTHER" id="PTHR30273">
    <property type="entry name" value="PERIPLASMIC SIGNAL SENSOR AND SIGMA FACTOR ACTIVATOR FECR-RELATED"/>
    <property type="match status" value="1"/>
</dbReference>
<dbReference type="InterPro" id="IPR006860">
    <property type="entry name" value="FecR"/>
</dbReference>
<accession>A0ABR7Y2R1</accession>
<feature type="domain" description="Protein FecR C-terminal" evidence="3">
    <location>
        <begin position="255"/>
        <end position="321"/>
    </location>
</feature>
<evidence type="ECO:0000313" key="4">
    <source>
        <dbReference type="EMBL" id="MBD1425587.1"/>
    </source>
</evidence>
<dbReference type="InterPro" id="IPR032508">
    <property type="entry name" value="FecR_C"/>
</dbReference>
<sequence>MEQDLQTLLQKYSHSAISTDEYLLLKKMLENTSDKQIEDALSVLWEKYENKEPIPPGDFDELARQLGISKKQHIRSIFVQIAKIAAIFTLFLFAGYYLLKTNSQDIFLSDSAVLVEVKSGEKAEVMLPDGSKVFLNAASSLSYAPDFGRKSREVTIQGEAYLEVAKDEKKPFLVHTESIEIEVLGTKFNVNAYDDLNTIETTLLEGSVRLKTKGKDVLSTVMTPYHKVIYDKEKHALSARRTNTEFETAWTRGELVLRSSTLVEVMNKLEKRYGVDIDIIGDSSRLGSFTGSFKEDNIYKILDILSLHYNFTIQQSQGKINIRLR</sequence>
<dbReference type="Pfam" id="PF04773">
    <property type="entry name" value="FecR"/>
    <property type="match status" value="1"/>
</dbReference>
<evidence type="ECO:0000256" key="1">
    <source>
        <dbReference type="SAM" id="Phobius"/>
    </source>
</evidence>
<dbReference type="EMBL" id="JACNYK010000002">
    <property type="protein sequence ID" value="MBD1425587.1"/>
    <property type="molecule type" value="Genomic_DNA"/>
</dbReference>
<keyword evidence="1" id="KW-1133">Transmembrane helix</keyword>
<protein>
    <submittedName>
        <fullName evidence="4">FecR domain-containing protein</fullName>
    </submittedName>
</protein>
<dbReference type="Gene3D" id="3.55.50.30">
    <property type="match status" value="1"/>
</dbReference>
<feature type="domain" description="FecR protein" evidence="2">
    <location>
        <begin position="115"/>
        <end position="209"/>
    </location>
</feature>
<dbReference type="InterPro" id="IPR012373">
    <property type="entry name" value="Ferrdict_sens_TM"/>
</dbReference>
<evidence type="ECO:0000313" key="5">
    <source>
        <dbReference type="Proteomes" id="UP000606494"/>
    </source>
</evidence>
<dbReference type="PIRSF" id="PIRSF018266">
    <property type="entry name" value="FecR"/>
    <property type="match status" value="1"/>
</dbReference>
<dbReference type="Pfam" id="PF16344">
    <property type="entry name" value="FecR_C"/>
    <property type="match status" value="1"/>
</dbReference>
<dbReference type="Gene3D" id="2.60.120.1440">
    <property type="match status" value="1"/>
</dbReference>
<gene>
    <name evidence="4" type="ORF">H8B17_08345</name>
</gene>
<keyword evidence="1" id="KW-0812">Transmembrane</keyword>
<feature type="transmembrane region" description="Helical" evidence="1">
    <location>
        <begin position="77"/>
        <end position="99"/>
    </location>
</feature>
<organism evidence="4 5">
    <name type="scientific">Sphingobacterium arenae</name>
    <dbReference type="NCBI Taxonomy" id="1280598"/>
    <lineage>
        <taxon>Bacteria</taxon>
        <taxon>Pseudomonadati</taxon>
        <taxon>Bacteroidota</taxon>
        <taxon>Sphingobacteriia</taxon>
        <taxon>Sphingobacteriales</taxon>
        <taxon>Sphingobacteriaceae</taxon>
        <taxon>Sphingobacterium</taxon>
    </lineage>
</organism>
<evidence type="ECO:0000259" key="3">
    <source>
        <dbReference type="Pfam" id="PF16344"/>
    </source>
</evidence>
<evidence type="ECO:0000259" key="2">
    <source>
        <dbReference type="Pfam" id="PF04773"/>
    </source>
</evidence>
<comment type="caution">
    <text evidence="4">The sequence shown here is derived from an EMBL/GenBank/DDBJ whole genome shotgun (WGS) entry which is preliminary data.</text>
</comment>
<keyword evidence="5" id="KW-1185">Reference proteome</keyword>
<name>A0ABR7Y2R1_9SPHI</name>
<keyword evidence="1" id="KW-0472">Membrane</keyword>
<dbReference type="Proteomes" id="UP000606494">
    <property type="component" value="Unassembled WGS sequence"/>
</dbReference>